<comment type="caution">
    <text evidence="2">The sequence shown here is derived from an EMBL/GenBank/DDBJ whole genome shotgun (WGS) entry which is preliminary data.</text>
</comment>
<dbReference type="AlphaFoldDB" id="A0A101Q315"/>
<feature type="compositionally biased region" description="Pro residues" evidence="1">
    <location>
        <begin position="122"/>
        <end position="155"/>
    </location>
</feature>
<sequence length="155" mass="16822">MKDDEIRSRFDGRGHVEIRGPVSVKARAEEIAHALGYRLIATEESRGAGLAFGYRTPLSVRLLFRRDDDPRARRRAQRTVERLRAGGPVLGGEELPPPPPPAPAPPLTPRSTAPRPRRSMEPQPPPPAPSGPPGPRVPPRPPYPPPPPPPPAAVE</sequence>
<evidence type="ECO:0000313" key="2">
    <source>
        <dbReference type="EMBL" id="KUN22246.1"/>
    </source>
</evidence>
<dbReference type="Proteomes" id="UP000053398">
    <property type="component" value="Unassembled WGS sequence"/>
</dbReference>
<proteinExistence type="predicted"/>
<feature type="region of interest" description="Disordered" evidence="1">
    <location>
        <begin position="67"/>
        <end position="155"/>
    </location>
</feature>
<dbReference type="RefSeq" id="WP_059264719.1">
    <property type="nucleotide sequence ID" value="NZ_KQ948360.1"/>
</dbReference>
<accession>A0A101Q315</accession>
<gene>
    <name evidence="2" type="ORF">AQJ11_27150</name>
</gene>
<protein>
    <submittedName>
        <fullName evidence="2">Uncharacterized protein</fullName>
    </submittedName>
</protein>
<evidence type="ECO:0000256" key="1">
    <source>
        <dbReference type="SAM" id="MobiDB-lite"/>
    </source>
</evidence>
<keyword evidence="3" id="KW-1185">Reference proteome</keyword>
<feature type="compositionally biased region" description="Pro residues" evidence="1">
    <location>
        <begin position="95"/>
        <end position="108"/>
    </location>
</feature>
<dbReference type="EMBL" id="LMWP01000029">
    <property type="protein sequence ID" value="KUN22246.1"/>
    <property type="molecule type" value="Genomic_DNA"/>
</dbReference>
<reference evidence="2 3" key="1">
    <citation type="submission" date="2015-10" db="EMBL/GenBank/DDBJ databases">
        <title>Draft genome sequence of Streptomyces corchorusii DSM 40340, type strain for the species Streptomyces corchorusii.</title>
        <authorList>
            <person name="Ruckert C."/>
            <person name="Winkler A."/>
            <person name="Kalinowski J."/>
            <person name="Kampfer P."/>
            <person name="Glaeser S."/>
        </authorList>
    </citation>
    <scope>NUCLEOTIDE SEQUENCE [LARGE SCALE GENOMIC DNA]</scope>
    <source>
        <strain evidence="2 3">DSM 40340</strain>
    </source>
</reference>
<name>A0A101Q315_STRCK</name>
<evidence type="ECO:0000313" key="3">
    <source>
        <dbReference type="Proteomes" id="UP000053398"/>
    </source>
</evidence>
<organism evidence="2 3">
    <name type="scientific">Streptomyces corchorusii</name>
    <name type="common">Streptomyces chibaensis</name>
    <dbReference type="NCBI Taxonomy" id="1903"/>
    <lineage>
        <taxon>Bacteria</taxon>
        <taxon>Bacillati</taxon>
        <taxon>Actinomycetota</taxon>
        <taxon>Actinomycetes</taxon>
        <taxon>Kitasatosporales</taxon>
        <taxon>Streptomycetaceae</taxon>
        <taxon>Streptomyces</taxon>
    </lineage>
</organism>